<comment type="function">
    <text evidence="9">Part of the tripartite ATP-independent periplasmic (TRAP) transport system.</text>
</comment>
<dbReference type="PANTHER" id="PTHR35011">
    <property type="entry name" value="2,3-DIKETO-L-GULONATE TRAP TRANSPORTER SMALL PERMEASE PROTEIN YIAM"/>
    <property type="match status" value="1"/>
</dbReference>
<feature type="transmembrane region" description="Helical" evidence="9">
    <location>
        <begin position="29"/>
        <end position="50"/>
    </location>
</feature>
<keyword evidence="4 9" id="KW-0997">Cell inner membrane</keyword>
<feature type="transmembrane region" description="Helical" evidence="9">
    <location>
        <begin position="120"/>
        <end position="144"/>
    </location>
</feature>
<dbReference type="PANTHER" id="PTHR35011:SF2">
    <property type="entry name" value="2,3-DIKETO-L-GULONATE TRAP TRANSPORTER SMALL PERMEASE PROTEIN YIAM"/>
    <property type="match status" value="1"/>
</dbReference>
<feature type="transmembrane region" description="Helical" evidence="9">
    <location>
        <begin position="79"/>
        <end position="100"/>
    </location>
</feature>
<evidence type="ECO:0000256" key="2">
    <source>
        <dbReference type="ARBA" id="ARBA00022448"/>
    </source>
</evidence>
<evidence type="ECO:0000256" key="5">
    <source>
        <dbReference type="ARBA" id="ARBA00022692"/>
    </source>
</evidence>
<name>A0A845MAY2_9RHOB</name>
<evidence type="ECO:0000256" key="9">
    <source>
        <dbReference type="RuleBase" id="RU369079"/>
    </source>
</evidence>
<dbReference type="GO" id="GO:0005886">
    <property type="term" value="C:plasma membrane"/>
    <property type="evidence" value="ECO:0007669"/>
    <property type="project" value="UniProtKB-SubCell"/>
</dbReference>
<evidence type="ECO:0000256" key="3">
    <source>
        <dbReference type="ARBA" id="ARBA00022475"/>
    </source>
</evidence>
<dbReference type="AlphaFoldDB" id="A0A845MAY2"/>
<dbReference type="InterPro" id="IPR007387">
    <property type="entry name" value="TRAP_DctQ"/>
</dbReference>
<keyword evidence="3" id="KW-1003">Cell membrane</keyword>
<evidence type="ECO:0000313" key="11">
    <source>
        <dbReference type="EMBL" id="MZR14584.1"/>
    </source>
</evidence>
<dbReference type="GO" id="GO:0015740">
    <property type="term" value="P:C4-dicarboxylate transport"/>
    <property type="evidence" value="ECO:0007669"/>
    <property type="project" value="TreeGrafter"/>
</dbReference>
<comment type="subcellular location">
    <subcellularLocation>
        <location evidence="1 9">Cell inner membrane</location>
        <topology evidence="1 9">Multi-pass membrane protein</topology>
    </subcellularLocation>
</comment>
<gene>
    <name evidence="11" type="ORF">GQE99_16310</name>
</gene>
<dbReference type="InterPro" id="IPR055348">
    <property type="entry name" value="DctQ"/>
</dbReference>
<comment type="similarity">
    <text evidence="8 9">Belongs to the TRAP transporter small permease family.</text>
</comment>
<feature type="domain" description="Tripartite ATP-independent periplasmic transporters DctQ component" evidence="10">
    <location>
        <begin position="14"/>
        <end position="140"/>
    </location>
</feature>
<evidence type="ECO:0000313" key="12">
    <source>
        <dbReference type="Proteomes" id="UP000467322"/>
    </source>
</evidence>
<dbReference type="Pfam" id="PF04290">
    <property type="entry name" value="DctQ"/>
    <property type="match status" value="1"/>
</dbReference>
<comment type="caution">
    <text evidence="9">Lacks conserved residue(s) required for the propagation of feature annotation.</text>
</comment>
<evidence type="ECO:0000256" key="6">
    <source>
        <dbReference type="ARBA" id="ARBA00022989"/>
    </source>
</evidence>
<dbReference type="Proteomes" id="UP000467322">
    <property type="component" value="Unassembled WGS sequence"/>
</dbReference>
<evidence type="ECO:0000259" key="10">
    <source>
        <dbReference type="Pfam" id="PF04290"/>
    </source>
</evidence>
<keyword evidence="2 9" id="KW-0813">Transport</keyword>
<organism evidence="11 12">
    <name type="scientific">Maritimibacter harenae</name>
    <dbReference type="NCBI Taxonomy" id="2606218"/>
    <lineage>
        <taxon>Bacteria</taxon>
        <taxon>Pseudomonadati</taxon>
        <taxon>Pseudomonadota</taxon>
        <taxon>Alphaproteobacteria</taxon>
        <taxon>Rhodobacterales</taxon>
        <taxon>Roseobacteraceae</taxon>
        <taxon>Maritimibacter</taxon>
    </lineage>
</organism>
<evidence type="ECO:0000256" key="8">
    <source>
        <dbReference type="ARBA" id="ARBA00038436"/>
    </source>
</evidence>
<keyword evidence="12" id="KW-1185">Reference proteome</keyword>
<accession>A0A845MAY2</accession>
<reference evidence="11 12" key="1">
    <citation type="submission" date="2019-12" db="EMBL/GenBank/DDBJ databases">
        <title>Maritimibacter sp. nov. sp. isolated from sea sand.</title>
        <authorList>
            <person name="Kim J."/>
            <person name="Jeong S.E."/>
            <person name="Jung H.S."/>
            <person name="Jeon C.O."/>
        </authorList>
    </citation>
    <scope>NUCLEOTIDE SEQUENCE [LARGE SCALE GENOMIC DNA]</scope>
    <source>
        <strain evidence="11 12">DP07</strain>
    </source>
</reference>
<proteinExistence type="inferred from homology"/>
<sequence>MAGLVPGVLLLATALLTLADVVGRNLLNAPVPGATELTELALVAITFLLYPRVAWRDTHISVDLLDGIMGPRAKWLQQLLAALIGVAAFGVLAWRLWLLGDRITGYGDVTPYLRIPLGPVYYGMSILSGVTAIAYALRVALIVVMPRRLGELTSTPSKGIE</sequence>
<evidence type="ECO:0000256" key="4">
    <source>
        <dbReference type="ARBA" id="ARBA00022519"/>
    </source>
</evidence>
<keyword evidence="7 9" id="KW-0472">Membrane</keyword>
<comment type="caution">
    <text evidence="11">The sequence shown here is derived from an EMBL/GenBank/DDBJ whole genome shotgun (WGS) entry which is preliminary data.</text>
</comment>
<comment type="subunit">
    <text evidence="9">The complex comprises the extracytoplasmic solute receptor protein and the two transmembrane proteins.</text>
</comment>
<dbReference type="GO" id="GO:0022857">
    <property type="term" value="F:transmembrane transporter activity"/>
    <property type="evidence" value="ECO:0007669"/>
    <property type="project" value="UniProtKB-UniRule"/>
</dbReference>
<dbReference type="EMBL" id="WTUX01000019">
    <property type="protein sequence ID" value="MZR14584.1"/>
    <property type="molecule type" value="Genomic_DNA"/>
</dbReference>
<protein>
    <recommendedName>
        <fullName evidence="9">TRAP transporter small permease protein</fullName>
    </recommendedName>
</protein>
<keyword evidence="5 9" id="KW-0812">Transmembrane</keyword>
<evidence type="ECO:0000256" key="7">
    <source>
        <dbReference type="ARBA" id="ARBA00023136"/>
    </source>
</evidence>
<keyword evidence="6 9" id="KW-1133">Transmembrane helix</keyword>
<evidence type="ECO:0000256" key="1">
    <source>
        <dbReference type="ARBA" id="ARBA00004429"/>
    </source>
</evidence>
<dbReference type="RefSeq" id="WP_161352694.1">
    <property type="nucleotide sequence ID" value="NZ_WTUX01000019.1"/>
</dbReference>